<keyword evidence="11" id="KW-0325">Glycoprotein</keyword>
<feature type="region of interest" description="Disordered" evidence="15">
    <location>
        <begin position="722"/>
        <end position="748"/>
    </location>
</feature>
<sequence length="902" mass="101068">MFIHYVNRFLLRLLVISKRQRDADSRRTQLPVYFSGTNPYLITTAGELTIIDMHNGVKTLFGNIYIHSEGQTESDRNLARKIAPECNLTFLGHIGHLKNIYLFGHALSEYTEQNTTHQFINADFKTLKSVIDDIETKLDNHDNVVWFHREKVFSREKRRIQFSDPAYNQQWHLNNYASGMDINVTGVWEHNITGLGITVAVLDDGLEWTNKDITENYSKEGSYDLNSNDDDPMPNGRVANNHHGTRCAGEIAAVVNNYCAVGVAYKAKVSGIRILDGPMTDSLEAKGFNERIQINDIYSCSWGPDDDGKTVDGPHFLAAKAIRYGIDFGRKGYGSIYVVASGNGGRFYDNCNYDGYANSIYTVTIGAVDEHGNMPYYAEECASMLAVTFSSGMGTRSIVTTDWNKHGASGCTYSHTGTSASAPIAAGMVALMLQARPCLTWRDVQYIIIMTAQKVDIDLAHWQKNKAGLYHSHKHGFGLMKAWRLVNAARVWEPVPWLTSYMHSSGDINVQIPKGVNKPLIIKYKVSKAEIEGFDLFTLENAQLAVTITHGTRGDLETVLLCPSGTRSIMGAYRMYDRSDKGLSDWTFNTVRCWGESPVGEWVIKITDKGRDMSSIGYLKRWKLRLFGTSMSTDMFQQRRSIIEEAMSGQYLNQSYIPECQAPPNTAKPDSTAMSEKTLKILTLASAFCVVLAIYQSFEYMFCYNEEKKLVSRMRQVYTRAQQLSQGNDPSETTGLLSSAQDTTGSSNELWEEYPMQDLSSSTSEEQADRDQFFNLRVALPQQGVYTERHSSLQNGNNEIQSDLHVAATDGTCHSSARARSDNLEERESFTSNDTNHIETDLSSIHKCANHSENPHTTHCAINRLPTISDASNNENVIYSEVLLNSSHSDEEHAHLISSKST</sequence>
<proteinExistence type="inferred from homology"/>
<dbReference type="InterPro" id="IPR000209">
    <property type="entry name" value="Peptidase_S8/S53_dom"/>
</dbReference>
<evidence type="ECO:0000256" key="5">
    <source>
        <dbReference type="ARBA" id="ARBA00022729"/>
    </source>
</evidence>
<dbReference type="InterPro" id="IPR008979">
    <property type="entry name" value="Galactose-bd-like_sf"/>
</dbReference>
<dbReference type="InterPro" id="IPR015500">
    <property type="entry name" value="Peptidase_S8_subtilisin-rel"/>
</dbReference>
<dbReference type="CDD" id="cd04059">
    <property type="entry name" value="Peptidases_S8_Protein_convertases_Kexins_Furin-like"/>
    <property type="match status" value="1"/>
</dbReference>
<keyword evidence="8" id="KW-1133">Transmembrane helix</keyword>
<evidence type="ECO:0000256" key="14">
    <source>
        <dbReference type="RuleBase" id="RU003355"/>
    </source>
</evidence>
<dbReference type="GO" id="GO:0005802">
    <property type="term" value="C:trans-Golgi network"/>
    <property type="evidence" value="ECO:0007669"/>
    <property type="project" value="TreeGrafter"/>
</dbReference>
<evidence type="ECO:0000256" key="15">
    <source>
        <dbReference type="SAM" id="MobiDB-lite"/>
    </source>
</evidence>
<protein>
    <submittedName>
        <fullName evidence="17">Proprotein convertase subtilisin/kexin type 7</fullName>
        <ecNumber evidence="17">3.4.21.-</ecNumber>
    </submittedName>
</protein>
<dbReference type="PROSITE" id="PS00137">
    <property type="entry name" value="SUBTILASE_HIS"/>
    <property type="match status" value="1"/>
</dbReference>
<dbReference type="Pfam" id="PF00082">
    <property type="entry name" value="Peptidase_S8"/>
    <property type="match status" value="1"/>
</dbReference>
<dbReference type="PROSITE" id="PS00136">
    <property type="entry name" value="SUBTILASE_ASP"/>
    <property type="match status" value="1"/>
</dbReference>
<comment type="caution">
    <text evidence="17">The sequence shown here is derived from an EMBL/GenBank/DDBJ whole genome shotgun (WGS) entry which is preliminary data.</text>
</comment>
<evidence type="ECO:0000313" key="18">
    <source>
        <dbReference type="Proteomes" id="UP000596742"/>
    </source>
</evidence>
<dbReference type="Gene3D" id="2.60.120.260">
    <property type="entry name" value="Galactose-binding domain-like"/>
    <property type="match status" value="1"/>
</dbReference>
<dbReference type="InterPro" id="IPR038466">
    <property type="entry name" value="S8_pro-domain_sf"/>
</dbReference>
<feature type="active site" description="Charge relay system" evidence="12 13">
    <location>
        <position position="419"/>
    </location>
</feature>
<dbReference type="Pfam" id="PF16470">
    <property type="entry name" value="S8_pro-domain"/>
    <property type="match status" value="1"/>
</dbReference>
<feature type="domain" description="P/Homo B" evidence="16">
    <location>
        <begin position="495"/>
        <end position="632"/>
    </location>
</feature>
<keyword evidence="5" id="KW-0732">Signal</keyword>
<keyword evidence="18" id="KW-1185">Reference proteome</keyword>
<dbReference type="InterPro" id="IPR002884">
    <property type="entry name" value="P_dom"/>
</dbReference>
<evidence type="ECO:0000259" key="16">
    <source>
        <dbReference type="PROSITE" id="PS51829"/>
    </source>
</evidence>
<keyword evidence="9" id="KW-0472">Membrane</keyword>
<evidence type="ECO:0000256" key="11">
    <source>
        <dbReference type="ARBA" id="ARBA00023180"/>
    </source>
</evidence>
<name>A0A8B6HCL5_MYTGA</name>
<feature type="active site" description="Charge relay system" evidence="12 13">
    <location>
        <position position="203"/>
    </location>
</feature>
<keyword evidence="3" id="KW-0165">Cleavage on pair of basic residues</keyword>
<reference evidence="17" key="1">
    <citation type="submission" date="2018-11" db="EMBL/GenBank/DDBJ databases">
        <authorList>
            <person name="Alioto T."/>
            <person name="Alioto T."/>
        </authorList>
    </citation>
    <scope>NUCLEOTIDE SEQUENCE</scope>
</reference>
<evidence type="ECO:0000256" key="13">
    <source>
        <dbReference type="PROSITE-ProRule" id="PRU01240"/>
    </source>
</evidence>
<keyword evidence="4" id="KW-0812">Transmembrane</keyword>
<dbReference type="InterPro" id="IPR023827">
    <property type="entry name" value="Peptidase_S8_Asp-AS"/>
</dbReference>
<dbReference type="PROSITE" id="PS00138">
    <property type="entry name" value="SUBTILASE_SER"/>
    <property type="match status" value="1"/>
</dbReference>
<dbReference type="PRINTS" id="PR00723">
    <property type="entry name" value="SUBTILISIN"/>
</dbReference>
<dbReference type="InterPro" id="IPR023828">
    <property type="entry name" value="Peptidase_S8_Ser-AS"/>
</dbReference>
<evidence type="ECO:0000256" key="12">
    <source>
        <dbReference type="PIRSR" id="PIRSR615500-1"/>
    </source>
</evidence>
<evidence type="ECO:0000256" key="3">
    <source>
        <dbReference type="ARBA" id="ARBA00022685"/>
    </source>
</evidence>
<keyword evidence="2 13" id="KW-0645">Protease</keyword>
<dbReference type="Gene3D" id="3.40.50.200">
    <property type="entry name" value="Peptidase S8/S53 domain"/>
    <property type="match status" value="1"/>
</dbReference>
<dbReference type="PANTHER" id="PTHR42884:SF28">
    <property type="entry name" value="PROPROTEIN CONVERTASE SUBTILISIN_KEXIN TYPE 7"/>
    <property type="match status" value="1"/>
</dbReference>
<dbReference type="InterPro" id="IPR036852">
    <property type="entry name" value="Peptidase_S8/S53_dom_sf"/>
</dbReference>
<evidence type="ECO:0000256" key="6">
    <source>
        <dbReference type="ARBA" id="ARBA00022801"/>
    </source>
</evidence>
<feature type="active site" description="Charge relay system" evidence="12 13">
    <location>
        <position position="243"/>
    </location>
</feature>
<evidence type="ECO:0000313" key="17">
    <source>
        <dbReference type="EMBL" id="VDI77217.1"/>
    </source>
</evidence>
<evidence type="ECO:0000256" key="2">
    <source>
        <dbReference type="ARBA" id="ARBA00022670"/>
    </source>
</evidence>
<dbReference type="PROSITE" id="PS51829">
    <property type="entry name" value="P_HOMO_B"/>
    <property type="match status" value="1"/>
</dbReference>
<dbReference type="AlphaFoldDB" id="A0A8B6HCL5"/>
<dbReference type="GO" id="GO:0004252">
    <property type="term" value="F:serine-type endopeptidase activity"/>
    <property type="evidence" value="ECO:0007669"/>
    <property type="project" value="UniProtKB-UniRule"/>
</dbReference>
<gene>
    <name evidence="17" type="ORF">MGAL_10B066723</name>
</gene>
<evidence type="ECO:0000256" key="9">
    <source>
        <dbReference type="ARBA" id="ARBA00023136"/>
    </source>
</evidence>
<dbReference type="Proteomes" id="UP000596742">
    <property type="component" value="Unassembled WGS sequence"/>
</dbReference>
<dbReference type="InterPro" id="IPR034182">
    <property type="entry name" value="Kexin/furin"/>
</dbReference>
<keyword evidence="10" id="KW-0865">Zymogen</keyword>
<dbReference type="SUPFAM" id="SSF52743">
    <property type="entry name" value="Subtilisin-like"/>
    <property type="match status" value="1"/>
</dbReference>
<dbReference type="PANTHER" id="PTHR42884">
    <property type="entry name" value="PROPROTEIN CONVERTASE SUBTILISIN/KEXIN-RELATED"/>
    <property type="match status" value="1"/>
</dbReference>
<evidence type="ECO:0000256" key="1">
    <source>
        <dbReference type="ARBA" id="ARBA00004370"/>
    </source>
</evidence>
<dbReference type="PROSITE" id="PS51892">
    <property type="entry name" value="SUBTILASE"/>
    <property type="match status" value="1"/>
</dbReference>
<evidence type="ECO:0000256" key="10">
    <source>
        <dbReference type="ARBA" id="ARBA00023145"/>
    </source>
</evidence>
<dbReference type="GO" id="GO:0016485">
    <property type="term" value="P:protein processing"/>
    <property type="evidence" value="ECO:0007669"/>
    <property type="project" value="TreeGrafter"/>
</dbReference>
<accession>A0A8B6HCL5</accession>
<dbReference type="InterPro" id="IPR022398">
    <property type="entry name" value="Peptidase_S8_His-AS"/>
</dbReference>
<comment type="subcellular location">
    <subcellularLocation>
        <location evidence="1">Membrane</location>
    </subcellularLocation>
</comment>
<evidence type="ECO:0000256" key="7">
    <source>
        <dbReference type="ARBA" id="ARBA00022825"/>
    </source>
</evidence>
<dbReference type="OrthoDB" id="300641at2759"/>
<keyword evidence="6 13" id="KW-0378">Hydrolase</keyword>
<dbReference type="SUPFAM" id="SSF49785">
    <property type="entry name" value="Galactose-binding domain-like"/>
    <property type="match status" value="1"/>
</dbReference>
<dbReference type="EMBL" id="UYJE01009826">
    <property type="protein sequence ID" value="VDI77217.1"/>
    <property type="molecule type" value="Genomic_DNA"/>
</dbReference>
<dbReference type="Pfam" id="PF01483">
    <property type="entry name" value="P_proprotein"/>
    <property type="match status" value="1"/>
</dbReference>
<dbReference type="FunFam" id="2.60.120.260:FF:000026">
    <property type="entry name" value="proprotein convertase subtilisin/kexin type 7"/>
    <property type="match status" value="1"/>
</dbReference>
<dbReference type="Gene3D" id="3.30.70.850">
    <property type="entry name" value="Peptidase S8, pro-domain"/>
    <property type="match status" value="1"/>
</dbReference>
<keyword evidence="7 13" id="KW-0720">Serine protease</keyword>
<comment type="similarity">
    <text evidence="13 14">Belongs to the peptidase S8 family.</text>
</comment>
<dbReference type="FunFam" id="3.40.50.200:FF:000005">
    <property type="entry name" value="Proprotein convertase subtilisin/kexin type 7"/>
    <property type="match status" value="1"/>
</dbReference>
<evidence type="ECO:0000256" key="4">
    <source>
        <dbReference type="ARBA" id="ARBA00022692"/>
    </source>
</evidence>
<organism evidence="17 18">
    <name type="scientific">Mytilus galloprovincialis</name>
    <name type="common">Mediterranean mussel</name>
    <dbReference type="NCBI Taxonomy" id="29158"/>
    <lineage>
        <taxon>Eukaryota</taxon>
        <taxon>Metazoa</taxon>
        <taxon>Spiralia</taxon>
        <taxon>Lophotrochozoa</taxon>
        <taxon>Mollusca</taxon>
        <taxon>Bivalvia</taxon>
        <taxon>Autobranchia</taxon>
        <taxon>Pteriomorphia</taxon>
        <taxon>Mytilida</taxon>
        <taxon>Mytiloidea</taxon>
        <taxon>Mytilidae</taxon>
        <taxon>Mytilinae</taxon>
        <taxon>Mytilus</taxon>
    </lineage>
</organism>
<dbReference type="InterPro" id="IPR032815">
    <property type="entry name" value="S8_pro-domain"/>
</dbReference>
<dbReference type="EC" id="3.4.21.-" evidence="17"/>
<evidence type="ECO:0000256" key="8">
    <source>
        <dbReference type="ARBA" id="ARBA00022989"/>
    </source>
</evidence>
<dbReference type="GO" id="GO:0000139">
    <property type="term" value="C:Golgi membrane"/>
    <property type="evidence" value="ECO:0007669"/>
    <property type="project" value="TreeGrafter"/>
</dbReference>